<organism evidence="7 8">
    <name type="scientific">Olsenella profusa</name>
    <dbReference type="NCBI Taxonomy" id="138595"/>
    <lineage>
        <taxon>Bacteria</taxon>
        <taxon>Bacillati</taxon>
        <taxon>Actinomycetota</taxon>
        <taxon>Coriobacteriia</taxon>
        <taxon>Coriobacteriales</taxon>
        <taxon>Atopobiaceae</taxon>
        <taxon>Olsenella</taxon>
    </lineage>
</organism>
<protein>
    <recommendedName>
        <fullName evidence="5">Acetyltransferase</fullName>
        <ecNumber evidence="5">2.3.1.-</ecNumber>
    </recommendedName>
</protein>
<evidence type="ECO:0000256" key="1">
    <source>
        <dbReference type="ARBA" id="ARBA00007274"/>
    </source>
</evidence>
<sequence length="191" mass="20336">MTEKEKRDAGLWYDANFDADLLAERARADEACHQLNQLPPSAAAEREAILRDLLGSLGEGVTILEPFYVDYGYNVRIGDGSFLNHGAYLMDGAPITIGSHVFIGPNFGAYVAQHPLVAEERNRGLEIALPITIGDDVWIGGDVKVMPGVTIGSGSVIGAGSLITRDVPSGVVAMGSPCRVVRPITDADRVC</sequence>
<proteinExistence type="inferred from homology"/>
<accession>A0ABS2F2Q5</accession>
<evidence type="ECO:0000259" key="6">
    <source>
        <dbReference type="SMART" id="SM01266"/>
    </source>
</evidence>
<dbReference type="EC" id="2.3.1.-" evidence="5"/>
<evidence type="ECO:0000256" key="4">
    <source>
        <dbReference type="ARBA" id="ARBA00023315"/>
    </source>
</evidence>
<feature type="domain" description="Maltose/galactoside acetyltransferase" evidence="6">
    <location>
        <begin position="4"/>
        <end position="59"/>
    </location>
</feature>
<dbReference type="InterPro" id="IPR001451">
    <property type="entry name" value="Hexapep"/>
</dbReference>
<gene>
    <name evidence="7" type="ORF">H9X80_04625</name>
</gene>
<dbReference type="PANTHER" id="PTHR43017:SF1">
    <property type="entry name" value="ACETYLTRANSFERASE YJL218W-RELATED"/>
    <property type="match status" value="1"/>
</dbReference>
<dbReference type="Pfam" id="PF12464">
    <property type="entry name" value="Mac"/>
    <property type="match status" value="1"/>
</dbReference>
<evidence type="ECO:0000256" key="2">
    <source>
        <dbReference type="ARBA" id="ARBA00022679"/>
    </source>
</evidence>
<dbReference type="PANTHER" id="PTHR43017">
    <property type="entry name" value="GALACTOSIDE O-ACETYLTRANSFERASE"/>
    <property type="match status" value="1"/>
</dbReference>
<comment type="similarity">
    <text evidence="1 5">Belongs to the transferase hexapeptide repeat family.</text>
</comment>
<dbReference type="EMBL" id="JACSNQ010000007">
    <property type="protein sequence ID" value="MBM6774828.1"/>
    <property type="molecule type" value="Genomic_DNA"/>
</dbReference>
<dbReference type="PROSITE" id="PS00101">
    <property type="entry name" value="HEXAPEP_TRANSFERASES"/>
    <property type="match status" value="1"/>
</dbReference>
<dbReference type="InterPro" id="IPR039369">
    <property type="entry name" value="LacA-like"/>
</dbReference>
<keyword evidence="4 5" id="KW-0012">Acyltransferase</keyword>
<keyword evidence="8" id="KW-1185">Reference proteome</keyword>
<dbReference type="SMART" id="SM01266">
    <property type="entry name" value="Mac"/>
    <property type="match status" value="1"/>
</dbReference>
<dbReference type="InterPro" id="IPR011004">
    <property type="entry name" value="Trimer_LpxA-like_sf"/>
</dbReference>
<evidence type="ECO:0000313" key="7">
    <source>
        <dbReference type="EMBL" id="MBM6774828.1"/>
    </source>
</evidence>
<dbReference type="InterPro" id="IPR024688">
    <property type="entry name" value="Mac_dom"/>
</dbReference>
<evidence type="ECO:0000256" key="3">
    <source>
        <dbReference type="ARBA" id="ARBA00022737"/>
    </source>
</evidence>
<keyword evidence="2 5" id="KW-0808">Transferase</keyword>
<comment type="caution">
    <text evidence="7">The sequence shown here is derived from an EMBL/GenBank/DDBJ whole genome shotgun (WGS) entry which is preliminary data.</text>
</comment>
<evidence type="ECO:0000256" key="5">
    <source>
        <dbReference type="RuleBase" id="RU367021"/>
    </source>
</evidence>
<dbReference type="Gene3D" id="2.160.10.10">
    <property type="entry name" value="Hexapeptide repeat proteins"/>
    <property type="match status" value="1"/>
</dbReference>
<dbReference type="InterPro" id="IPR018357">
    <property type="entry name" value="Hexapep_transf_CS"/>
</dbReference>
<keyword evidence="3" id="KW-0677">Repeat</keyword>
<dbReference type="RefSeq" id="WP_204793175.1">
    <property type="nucleotide sequence ID" value="NZ_JACSNQ010000007.1"/>
</dbReference>
<evidence type="ECO:0000313" key="8">
    <source>
        <dbReference type="Proteomes" id="UP000712527"/>
    </source>
</evidence>
<reference evidence="7 8" key="1">
    <citation type="journal article" date="2021" name="Sci. Rep.">
        <title>The distribution of antibiotic resistance genes in chicken gut microbiota commensals.</title>
        <authorList>
            <person name="Juricova H."/>
            <person name="Matiasovicova J."/>
            <person name="Kubasova T."/>
            <person name="Cejkova D."/>
            <person name="Rychlik I."/>
        </authorList>
    </citation>
    <scope>NUCLEOTIDE SEQUENCE [LARGE SCALE GENOMIC DNA]</scope>
    <source>
        <strain evidence="7 8">An794</strain>
    </source>
</reference>
<dbReference type="CDD" id="cd03357">
    <property type="entry name" value="LbH_MAT_GAT"/>
    <property type="match status" value="1"/>
</dbReference>
<dbReference type="SUPFAM" id="SSF51161">
    <property type="entry name" value="Trimeric LpxA-like enzymes"/>
    <property type="match status" value="1"/>
</dbReference>
<name>A0ABS2F2Q5_9ACTN</name>
<dbReference type="Pfam" id="PF00132">
    <property type="entry name" value="Hexapep"/>
    <property type="match status" value="1"/>
</dbReference>
<dbReference type="Proteomes" id="UP000712527">
    <property type="component" value="Unassembled WGS sequence"/>
</dbReference>